<comment type="caution">
    <text evidence="2">The sequence shown here is derived from an EMBL/GenBank/DDBJ whole genome shotgun (WGS) entry which is preliminary data.</text>
</comment>
<dbReference type="NCBIfam" id="TIGR00778">
    <property type="entry name" value="ahpD_dom"/>
    <property type="match status" value="1"/>
</dbReference>
<reference evidence="2 3" key="1">
    <citation type="journal article" date="2015" name="Microbiome">
        <title>Genomic resolution of linkages in carbon, nitrogen, and sulfur cycling among widespread estuary sediment bacteria.</title>
        <authorList>
            <person name="Baker B.J."/>
            <person name="Lazar C.S."/>
            <person name="Teske A.P."/>
            <person name="Dick G.J."/>
        </authorList>
    </citation>
    <scope>NUCLEOTIDE SEQUENCE [LARGE SCALE GENOMIC DNA]</scope>
    <source>
        <strain evidence="2">DG_26</strain>
    </source>
</reference>
<dbReference type="PANTHER" id="PTHR35446">
    <property type="entry name" value="SI:CH211-175M2.5"/>
    <property type="match status" value="1"/>
</dbReference>
<proteinExistence type="predicted"/>
<dbReference type="SUPFAM" id="SSF69118">
    <property type="entry name" value="AhpD-like"/>
    <property type="match status" value="1"/>
</dbReference>
<dbReference type="EMBL" id="LIZT01000032">
    <property type="protein sequence ID" value="KPJ50053.1"/>
    <property type="molecule type" value="Genomic_DNA"/>
</dbReference>
<dbReference type="InterPro" id="IPR004675">
    <property type="entry name" value="AhpD_core"/>
</dbReference>
<organism evidence="2 3">
    <name type="scientific">candidate division TA06 bacterium DG_26</name>
    <dbReference type="NCBI Taxonomy" id="1703771"/>
    <lineage>
        <taxon>Bacteria</taxon>
        <taxon>Bacteria division TA06</taxon>
    </lineage>
</organism>
<feature type="domain" description="Carboxymuconolactone decarboxylase-like" evidence="1">
    <location>
        <begin position="53"/>
        <end position="97"/>
    </location>
</feature>
<dbReference type="GO" id="GO:0051920">
    <property type="term" value="F:peroxiredoxin activity"/>
    <property type="evidence" value="ECO:0007669"/>
    <property type="project" value="InterPro"/>
</dbReference>
<name>A0A0S7WIQ7_UNCT6</name>
<sequence>MPRIKQVDRNEVDAWTRKLLGKVEESLGLVPNMFRCMGNSDVTLDGFLGLNASLSAGRLGGKNIKRVILATSELNGCEYCASAHTQMAKDAGLLTDEECVNARKCVGSDEKSQAMLSFVKRVLETKGKVSDQDIKVLAQKGFTDGEIVEILATMALATLANYVSNVGEPELDFPSAPALS</sequence>
<evidence type="ECO:0000313" key="2">
    <source>
        <dbReference type="EMBL" id="KPJ50053.1"/>
    </source>
</evidence>
<dbReference type="Pfam" id="PF02627">
    <property type="entry name" value="CMD"/>
    <property type="match status" value="1"/>
</dbReference>
<dbReference type="PANTHER" id="PTHR35446:SF3">
    <property type="entry name" value="CMD DOMAIN-CONTAINING PROTEIN"/>
    <property type="match status" value="1"/>
</dbReference>
<accession>A0A0S7WIQ7</accession>
<dbReference type="AlphaFoldDB" id="A0A0S7WIQ7"/>
<dbReference type="Proteomes" id="UP000051124">
    <property type="component" value="Unassembled WGS sequence"/>
</dbReference>
<dbReference type="InterPro" id="IPR003779">
    <property type="entry name" value="CMD-like"/>
</dbReference>
<protein>
    <recommendedName>
        <fullName evidence="1">Carboxymuconolactone decarboxylase-like domain-containing protein</fullName>
    </recommendedName>
</protein>
<evidence type="ECO:0000259" key="1">
    <source>
        <dbReference type="Pfam" id="PF02627"/>
    </source>
</evidence>
<gene>
    <name evidence="2" type="ORF">AMJ40_04115</name>
</gene>
<dbReference type="Gene3D" id="1.20.1290.10">
    <property type="entry name" value="AhpD-like"/>
    <property type="match status" value="1"/>
</dbReference>
<evidence type="ECO:0000313" key="3">
    <source>
        <dbReference type="Proteomes" id="UP000051124"/>
    </source>
</evidence>
<dbReference type="InterPro" id="IPR029032">
    <property type="entry name" value="AhpD-like"/>
</dbReference>